<dbReference type="EMBL" id="MU006113">
    <property type="protein sequence ID" value="KAF2834927.1"/>
    <property type="molecule type" value="Genomic_DNA"/>
</dbReference>
<feature type="compositionally biased region" description="Polar residues" evidence="3">
    <location>
        <begin position="302"/>
        <end position="311"/>
    </location>
</feature>
<evidence type="ECO:0000256" key="1">
    <source>
        <dbReference type="ARBA" id="ARBA00022737"/>
    </source>
</evidence>
<feature type="compositionally biased region" description="Basic and acidic residues" evidence="3">
    <location>
        <begin position="280"/>
        <end position="297"/>
    </location>
</feature>
<keyword evidence="5" id="KW-1185">Reference proteome</keyword>
<dbReference type="InterPro" id="IPR002885">
    <property type="entry name" value="PPR_rpt"/>
</dbReference>
<feature type="compositionally biased region" description="Basic and acidic residues" evidence="3">
    <location>
        <begin position="496"/>
        <end position="505"/>
    </location>
</feature>
<dbReference type="Pfam" id="PF13041">
    <property type="entry name" value="PPR_2"/>
    <property type="match status" value="1"/>
</dbReference>
<proteinExistence type="predicted"/>
<sequence>MTERRAMMELRYLPDPLALAEHVRKTLKAGDEAKAIALVHMANKQGGCIVSWNHLMDYQMSQGRIKGAFKTYNEMKKRGQMPDSHTFVILFRGLADHAHHADALGKALSLFHSMGAANSHTKPAIIHANAVLKVCARANNMDALWGIIAKLPERGPGSADNMTYTTILNALRQQVLMTQTSDMGIEEIARQKDTAVIDGRRIWDDIVSRWKKGDLIVDEPLVAAMGRLLLVGIRPRDWDDVLSLVEQTMNIPRQVPRLDTPERANSSAPTIRAPNTPEQMKLEDANEDPDAPRRGDEFIAIDTTNSSSTDPTKPARKHRSLAYAKPTSNTLSMVLEACLKTVSKKTAKQYWDLLTKDFDVAPDLDNLTMYMRLLRFSRSSGQVVELLKEDVVKRGLPLYPKMLRIAMSTCVRDKNNPNAIANAGEIMELANQLMPHPDPGSLRLYLELLGTSSDPNTRYRQAGHGRREARSRLGREKGANGSGSGKGAREEEEGADEKGGGEGVV</sequence>
<keyword evidence="1" id="KW-0677">Repeat</keyword>
<feature type="compositionally biased region" description="Basic and acidic residues" evidence="3">
    <location>
        <begin position="465"/>
        <end position="478"/>
    </location>
</feature>
<dbReference type="Gene3D" id="1.25.40.10">
    <property type="entry name" value="Tetratricopeptide repeat domain"/>
    <property type="match status" value="1"/>
</dbReference>
<organism evidence="4 5">
    <name type="scientific">Patellaria atrata CBS 101060</name>
    <dbReference type="NCBI Taxonomy" id="1346257"/>
    <lineage>
        <taxon>Eukaryota</taxon>
        <taxon>Fungi</taxon>
        <taxon>Dikarya</taxon>
        <taxon>Ascomycota</taxon>
        <taxon>Pezizomycotina</taxon>
        <taxon>Dothideomycetes</taxon>
        <taxon>Dothideomycetes incertae sedis</taxon>
        <taxon>Patellariales</taxon>
        <taxon>Patellariaceae</taxon>
        <taxon>Patellaria</taxon>
    </lineage>
</organism>
<dbReference type="OrthoDB" id="185373at2759"/>
<dbReference type="PANTHER" id="PTHR47942">
    <property type="entry name" value="TETRATRICOPEPTIDE REPEAT (TPR)-LIKE SUPERFAMILY PROTEIN-RELATED"/>
    <property type="match status" value="1"/>
</dbReference>
<evidence type="ECO:0000313" key="5">
    <source>
        <dbReference type="Proteomes" id="UP000799429"/>
    </source>
</evidence>
<evidence type="ECO:0000256" key="3">
    <source>
        <dbReference type="SAM" id="MobiDB-lite"/>
    </source>
</evidence>
<feature type="region of interest" description="Disordered" evidence="3">
    <location>
        <begin position="253"/>
        <end position="321"/>
    </location>
</feature>
<dbReference type="InterPro" id="IPR011990">
    <property type="entry name" value="TPR-like_helical_dom_sf"/>
</dbReference>
<dbReference type="NCBIfam" id="TIGR00756">
    <property type="entry name" value="PPR"/>
    <property type="match status" value="1"/>
</dbReference>
<gene>
    <name evidence="4" type="ORF">M501DRAFT_1008886</name>
</gene>
<dbReference type="PANTHER" id="PTHR47942:SF105">
    <property type="entry name" value="ATPASE EXPRESSION PROTEIN 3"/>
    <property type="match status" value="1"/>
</dbReference>
<feature type="region of interest" description="Disordered" evidence="3">
    <location>
        <begin position="455"/>
        <end position="505"/>
    </location>
</feature>
<name>A0A9P4VMR6_9PEZI</name>
<evidence type="ECO:0008006" key="6">
    <source>
        <dbReference type="Google" id="ProtNLM"/>
    </source>
</evidence>
<dbReference type="PROSITE" id="PS51375">
    <property type="entry name" value="PPR"/>
    <property type="match status" value="1"/>
</dbReference>
<evidence type="ECO:0000256" key="2">
    <source>
        <dbReference type="PROSITE-ProRule" id="PRU00708"/>
    </source>
</evidence>
<dbReference type="InterPro" id="IPR051222">
    <property type="entry name" value="PPR/CCM1_RNA-binding"/>
</dbReference>
<reference evidence="4" key="1">
    <citation type="journal article" date="2020" name="Stud. Mycol.">
        <title>101 Dothideomycetes genomes: a test case for predicting lifestyles and emergence of pathogens.</title>
        <authorList>
            <person name="Haridas S."/>
            <person name="Albert R."/>
            <person name="Binder M."/>
            <person name="Bloem J."/>
            <person name="Labutti K."/>
            <person name="Salamov A."/>
            <person name="Andreopoulos B."/>
            <person name="Baker S."/>
            <person name="Barry K."/>
            <person name="Bills G."/>
            <person name="Bluhm B."/>
            <person name="Cannon C."/>
            <person name="Castanera R."/>
            <person name="Culley D."/>
            <person name="Daum C."/>
            <person name="Ezra D."/>
            <person name="Gonzalez J."/>
            <person name="Henrissat B."/>
            <person name="Kuo A."/>
            <person name="Liang C."/>
            <person name="Lipzen A."/>
            <person name="Lutzoni F."/>
            <person name="Magnuson J."/>
            <person name="Mondo S."/>
            <person name="Nolan M."/>
            <person name="Ohm R."/>
            <person name="Pangilinan J."/>
            <person name="Park H.-J."/>
            <person name="Ramirez L."/>
            <person name="Alfaro M."/>
            <person name="Sun H."/>
            <person name="Tritt A."/>
            <person name="Yoshinaga Y."/>
            <person name="Zwiers L.-H."/>
            <person name="Turgeon B."/>
            <person name="Goodwin S."/>
            <person name="Spatafora J."/>
            <person name="Crous P."/>
            <person name="Grigoriev I."/>
        </authorList>
    </citation>
    <scope>NUCLEOTIDE SEQUENCE</scope>
    <source>
        <strain evidence="4">CBS 101060</strain>
    </source>
</reference>
<dbReference type="AlphaFoldDB" id="A0A9P4VMR6"/>
<feature type="repeat" description="PPR" evidence="2">
    <location>
        <begin position="48"/>
        <end position="82"/>
    </location>
</feature>
<comment type="caution">
    <text evidence="4">The sequence shown here is derived from an EMBL/GenBank/DDBJ whole genome shotgun (WGS) entry which is preliminary data.</text>
</comment>
<accession>A0A9P4VMR6</accession>
<evidence type="ECO:0000313" key="4">
    <source>
        <dbReference type="EMBL" id="KAF2834927.1"/>
    </source>
</evidence>
<protein>
    <recommendedName>
        <fullName evidence="6">Pentatricopeptide repeat protein</fullName>
    </recommendedName>
</protein>
<dbReference type="Proteomes" id="UP000799429">
    <property type="component" value="Unassembled WGS sequence"/>
</dbReference>